<evidence type="ECO:0000313" key="2">
    <source>
        <dbReference type="Proteomes" id="UP000317770"/>
    </source>
</evidence>
<name>A0A8B5Y3I3_9BACI</name>
<gene>
    <name evidence="1" type="ORF">FQP34_00135</name>
</gene>
<evidence type="ECO:0000313" key="1">
    <source>
        <dbReference type="EMBL" id="TVX83702.1"/>
    </source>
</evidence>
<dbReference type="EMBL" id="VNKI01000001">
    <property type="protein sequence ID" value="TVX83702.1"/>
    <property type="molecule type" value="Genomic_DNA"/>
</dbReference>
<accession>A0A8B5Y3I3</accession>
<comment type="caution">
    <text evidence="1">The sequence shown here is derived from an EMBL/GenBank/DDBJ whole genome shotgun (WGS) entry which is preliminary data.</text>
</comment>
<reference evidence="1 2" key="1">
    <citation type="submission" date="2019-07" db="EMBL/GenBank/DDBJ databases">
        <title>Genome assembly of Bacillus simplex strain GGC-P6A.</title>
        <authorList>
            <person name="Jennings M.E."/>
            <person name="Barton H.A."/>
        </authorList>
    </citation>
    <scope>NUCLEOTIDE SEQUENCE [LARGE SCALE GENOMIC DNA]</scope>
    <source>
        <strain evidence="1 2">GGC-P6A</strain>
    </source>
</reference>
<dbReference type="RefSeq" id="WP_144476237.1">
    <property type="nucleotide sequence ID" value="NZ_VNKI01000001.1"/>
</dbReference>
<organism evidence="1 2">
    <name type="scientific">Peribacillus simplex</name>
    <dbReference type="NCBI Taxonomy" id="1478"/>
    <lineage>
        <taxon>Bacteria</taxon>
        <taxon>Bacillati</taxon>
        <taxon>Bacillota</taxon>
        <taxon>Bacilli</taxon>
        <taxon>Bacillales</taxon>
        <taxon>Bacillaceae</taxon>
        <taxon>Peribacillus</taxon>
    </lineage>
</organism>
<sequence>MVRLKNFPYFDDEVDSSHYEIKSALIDACIEGGDINGIRIISYTVFDDYQYAQYVLTSIAKFAFNIKRRIGYEETIYLPKNGGLDGKLESTLSLCKSLTDEQVDEAVSDLQKVKKHVLNMLEKNTLIDADGTVPVYRTLNSTELAQILHDIENGSLDNPNYDYTIQTNILVSGEYEHEHLKGTYAHRTMKVCFHIPAEDILFHPDFILTSCDLSYSNTLCIEKEIIFLNKHSKGWMNFKTSDIFSINEQELELFIKRHKERKREYESRRAIDNQLISLRFLNENDYYLLMDAKFISIYEKLTYLLNILTPRLQRKVKKQISKQYRR</sequence>
<dbReference type="AlphaFoldDB" id="A0A8B5Y3I3"/>
<proteinExistence type="predicted"/>
<protein>
    <submittedName>
        <fullName evidence="1">Uncharacterized protein</fullName>
    </submittedName>
</protein>
<dbReference type="Proteomes" id="UP000317770">
    <property type="component" value="Unassembled WGS sequence"/>
</dbReference>